<feature type="repeat" description="PPR" evidence="3">
    <location>
        <begin position="492"/>
        <end position="527"/>
    </location>
</feature>
<dbReference type="NCBIfam" id="TIGR00756">
    <property type="entry name" value="PPR"/>
    <property type="match status" value="6"/>
</dbReference>
<feature type="repeat" description="PPR" evidence="3">
    <location>
        <begin position="352"/>
        <end position="386"/>
    </location>
</feature>
<sequence length="599" mass="66812">MAFSSCLKCYPLSLPHSINYHPSPLSFSQKPTSNSFISFASTQHHDQVTAPSPVSNSTPPTTLSQLPSDFTPKQLLDTLRRQTDESSALRIFEWASKQSSFTPSSAIYEEILRKLGKKPTSNSFISFASTQHHDQVTAPSPVSNSTPPTTLSQLPSDFTPKQLLDTLRRQTDESSALRIFEWASKQSSFTPSSAIYEEILRKLGKVGSFESMRSVLEEMKLAGCEISTGTFLIFIMSYAEFELYDEIVGVVEMMENEFGLKPDTHFCNFLLNVLVDGNKLKLVETMHSSMVSRGIKPDVSTFNVLIKALCKAHQIRPAILMMEEMPNYGLSPDEKTFTTLMQGYIEEGVSRNSVTYNSLIDGLCKSRRMEEASQLMDQMIMEGLKPDKFTYNSLLTYFCRDGDIKKAADIVQSMTSNGCEPDIVTYGTLIGGLCRAGRIEVASRLLRTVQMKGMVPTPPAYNPVIQALFKRKRAKEGMMLFREMMEKGDPPDAVTYKIVFRGLCNGGGPIGEAVDFVVEMMEKGFVPQFSSFILLAEGLCALAMEDTLIKLVDMVMEKAGFSDSEVSMIRGFLKIRKFQDALATLGDILDSRNPRKAYR</sequence>
<feature type="repeat" description="PPR" evidence="3">
    <location>
        <begin position="422"/>
        <end position="456"/>
    </location>
</feature>
<feature type="repeat" description="PPR" evidence="3">
    <location>
        <begin position="298"/>
        <end position="332"/>
    </location>
</feature>
<dbReference type="Proteomes" id="UP000237347">
    <property type="component" value="Unassembled WGS sequence"/>
</dbReference>
<feature type="repeat" description="PPR" evidence="3">
    <location>
        <begin position="263"/>
        <end position="297"/>
    </location>
</feature>
<keyword evidence="6" id="KW-1185">Reference proteome</keyword>
<feature type="region of interest" description="Disordered" evidence="4">
    <location>
        <begin position="135"/>
        <end position="155"/>
    </location>
</feature>
<dbReference type="InterPro" id="IPR011990">
    <property type="entry name" value="TPR-like_helical_dom_sf"/>
</dbReference>
<evidence type="ECO:0000256" key="3">
    <source>
        <dbReference type="PROSITE-ProRule" id="PRU00708"/>
    </source>
</evidence>
<protein>
    <submittedName>
        <fullName evidence="5">Pentatricopeptide repeat-containing protein</fullName>
    </submittedName>
</protein>
<dbReference type="Gene3D" id="1.25.40.10">
    <property type="entry name" value="Tetratricopeptide repeat domain"/>
    <property type="match status" value="5"/>
</dbReference>
<keyword evidence="2" id="KW-0677">Repeat</keyword>
<dbReference type="AlphaFoldDB" id="A0AAW0LRX8"/>
<reference evidence="5 6" key="1">
    <citation type="journal article" date="2018" name="Sci. Data">
        <title>The draft genome sequence of cork oak.</title>
        <authorList>
            <person name="Ramos A.M."/>
            <person name="Usie A."/>
            <person name="Barbosa P."/>
            <person name="Barros P.M."/>
            <person name="Capote T."/>
            <person name="Chaves I."/>
            <person name="Simoes F."/>
            <person name="Abreu I."/>
            <person name="Carrasquinho I."/>
            <person name="Faro C."/>
            <person name="Guimaraes J.B."/>
            <person name="Mendonca D."/>
            <person name="Nobrega F."/>
            <person name="Rodrigues L."/>
            <person name="Saibo N.J.M."/>
            <person name="Varela M.C."/>
            <person name="Egas C."/>
            <person name="Matos J."/>
            <person name="Miguel C.M."/>
            <person name="Oliveira M.M."/>
            <person name="Ricardo C.P."/>
            <person name="Goncalves S."/>
        </authorList>
    </citation>
    <scope>NUCLEOTIDE SEQUENCE [LARGE SCALE GENOMIC DNA]</scope>
    <source>
        <strain evidence="6">cv. HL8</strain>
    </source>
</reference>
<proteinExistence type="inferred from homology"/>
<dbReference type="EMBL" id="PKMF04000058">
    <property type="protein sequence ID" value="KAK7854160.1"/>
    <property type="molecule type" value="Genomic_DNA"/>
</dbReference>
<dbReference type="InterPro" id="IPR002885">
    <property type="entry name" value="PPR_rpt"/>
</dbReference>
<evidence type="ECO:0000256" key="2">
    <source>
        <dbReference type="ARBA" id="ARBA00022737"/>
    </source>
</evidence>
<evidence type="ECO:0000256" key="1">
    <source>
        <dbReference type="ARBA" id="ARBA00007626"/>
    </source>
</evidence>
<evidence type="ECO:0000313" key="5">
    <source>
        <dbReference type="EMBL" id="KAK7854160.1"/>
    </source>
</evidence>
<feature type="repeat" description="PPR" evidence="3">
    <location>
        <begin position="387"/>
        <end position="421"/>
    </location>
</feature>
<accession>A0AAW0LRX8</accession>
<dbReference type="PANTHER" id="PTHR47939">
    <property type="entry name" value="MEMBRANE-ASSOCIATED SALT-INDUCIBLE PROTEIN-LIKE"/>
    <property type="match status" value="1"/>
</dbReference>
<dbReference type="Pfam" id="PF13041">
    <property type="entry name" value="PPR_2"/>
    <property type="match status" value="3"/>
</dbReference>
<dbReference type="InterPro" id="IPR050667">
    <property type="entry name" value="PPR-containing_protein"/>
</dbReference>
<comment type="similarity">
    <text evidence="1">Belongs to the PPR family. P subfamily.</text>
</comment>
<feature type="compositionally biased region" description="Low complexity" evidence="4">
    <location>
        <begin position="49"/>
        <end position="64"/>
    </location>
</feature>
<feature type="repeat" description="PPR" evidence="3">
    <location>
        <begin position="457"/>
        <end position="491"/>
    </location>
</feature>
<name>A0AAW0LRX8_QUESU</name>
<gene>
    <name evidence="5" type="primary">MEE40</name>
    <name evidence="5" type="ORF">CFP56_033377</name>
</gene>
<evidence type="ECO:0000313" key="6">
    <source>
        <dbReference type="Proteomes" id="UP000237347"/>
    </source>
</evidence>
<evidence type="ECO:0000256" key="4">
    <source>
        <dbReference type="SAM" id="MobiDB-lite"/>
    </source>
</evidence>
<comment type="caution">
    <text evidence="5">The sequence shown here is derived from an EMBL/GenBank/DDBJ whole genome shotgun (WGS) entry which is preliminary data.</text>
</comment>
<feature type="region of interest" description="Disordered" evidence="4">
    <location>
        <begin position="47"/>
        <end position="69"/>
    </location>
</feature>
<dbReference type="PANTHER" id="PTHR47939:SF13">
    <property type="entry name" value="OS03G0201400 PROTEIN"/>
    <property type="match status" value="1"/>
</dbReference>
<dbReference type="Pfam" id="PF12854">
    <property type="entry name" value="PPR_1"/>
    <property type="match status" value="1"/>
</dbReference>
<dbReference type="PROSITE" id="PS51375">
    <property type="entry name" value="PPR"/>
    <property type="match status" value="7"/>
</dbReference>
<feature type="compositionally biased region" description="Low complexity" evidence="4">
    <location>
        <begin position="137"/>
        <end position="152"/>
    </location>
</feature>
<organism evidence="5 6">
    <name type="scientific">Quercus suber</name>
    <name type="common">Cork oak</name>
    <dbReference type="NCBI Taxonomy" id="58331"/>
    <lineage>
        <taxon>Eukaryota</taxon>
        <taxon>Viridiplantae</taxon>
        <taxon>Streptophyta</taxon>
        <taxon>Embryophyta</taxon>
        <taxon>Tracheophyta</taxon>
        <taxon>Spermatophyta</taxon>
        <taxon>Magnoliopsida</taxon>
        <taxon>eudicotyledons</taxon>
        <taxon>Gunneridae</taxon>
        <taxon>Pentapetalae</taxon>
        <taxon>rosids</taxon>
        <taxon>fabids</taxon>
        <taxon>Fagales</taxon>
        <taxon>Fagaceae</taxon>
        <taxon>Quercus</taxon>
    </lineage>
</organism>
<dbReference type="FunFam" id="1.25.40.10:FF:000294">
    <property type="entry name" value="Pentatricopeptide repeat-containing protein At1g09900"/>
    <property type="match status" value="1"/>
</dbReference>